<keyword evidence="7" id="KW-0812">Transmembrane</keyword>
<reference evidence="9" key="1">
    <citation type="journal article" date="2020" name="bioRxiv">
        <title>Comparative genomics of Chlamydomonas.</title>
        <authorList>
            <person name="Craig R.J."/>
            <person name="Hasan A.R."/>
            <person name="Ness R.W."/>
            <person name="Keightley P.D."/>
        </authorList>
    </citation>
    <scope>NUCLEOTIDE SEQUENCE</scope>
    <source>
        <strain evidence="9">SAG 7.73</strain>
    </source>
</reference>
<feature type="active site" description="Proton donor" evidence="3">
    <location>
        <position position="1136"/>
    </location>
</feature>
<dbReference type="EMBL" id="JAEHOC010000027">
    <property type="protein sequence ID" value="KAG2430481.1"/>
    <property type="molecule type" value="Genomic_DNA"/>
</dbReference>
<dbReference type="PRINTS" id="PR00387">
    <property type="entry name" value="PDIESTERASE1"/>
</dbReference>
<evidence type="ECO:0000256" key="2">
    <source>
        <dbReference type="ARBA" id="ARBA00022801"/>
    </source>
</evidence>
<dbReference type="CDD" id="cd00077">
    <property type="entry name" value="HDc"/>
    <property type="match status" value="1"/>
</dbReference>
<dbReference type="OrthoDB" id="546632at2759"/>
<dbReference type="GO" id="GO:0004114">
    <property type="term" value="F:3',5'-cyclic-nucleotide phosphodiesterase activity"/>
    <property type="evidence" value="ECO:0007669"/>
    <property type="project" value="InterPro"/>
</dbReference>
<sequence>MHLQLLPAGVLRVAYPPPQPSQSTADGLNGFGHDIFSVTDAAVRDSVRRSLEDPRVAIDGPLPGIPPAPELRVLVVRQAVYVDVTSPDETFGRPDSPNPVCGAPCQFQPYAAAQAGNSSGSSTAAGGGGGEGAAVVGRLWWGMVAAVVSLDAFTAGAREASPSRVTAAAGVADAGSAGAVLRALEDLGYRYSVANALGGLVAASAHPPSSARGGAEEAVLELPGTQWVLRVSPASADDGNWMPAWMGGAMAAVVVAAAVAAIMLFGLLVSRRRHAMLLEALLPPDMLHGLRSNAHVVEKMDPSHEPRITESPAELLMDLLAELLAGQSPDLRQVVLLRSLLLRNADWYRPLGMGGQLLHNANLEDDVARALMRQLGTGFLGEDDEDEDDDLDGMRQLSSSLPFFAVAAGGSVSRRGERSSKLPPRLPAAVHAGGQQWQQPYPRLGGGHGEGVGAEDEDAESCVEDWRGSQVQDLMMSTQALEVMEAEAAAAAQCRTLRGALSLILDNEEEAMTNVTGGIGAAGGGGASARGTAAGSCRSGGRSASIRGIAGGASAAAAAAAAAAGGGSGAAATASLITAANNSSALFGNSTGGQQAYDSQQQPQMDGQWGAAGSAGGGEGSTNSSERIPAVLSRMGWHLLRSGGGAHAHATTSSAGVPRMLNVSSGAMPLLEEAALSEAAVPPTAAQPAMARLLPRGAGLSVGTTAALAAAGSDAGASGPVDPPPSADDAASVSGAGGRSVSSIRLPPWLLLRTAPPDLLAAAAQQASNSGPVTGDLCAAGVGGGGGNTIVVGDSGTCDKALVEETAERSGGSTSDPPGADTAAGATSTPASQQAAAPMVATCPSSTASASTAAGTAAGAPGMGSSSSRLRGGSSSIRTQMGGAPAAAMAAAAAAGPGACATVSMGPMTANMTLRSPLQQPGLSDGASSSSGALRVASTATGLLGVRNSYYSAPGRKSLDIQQLRRNPQKQKQPAAAATVPSVATSSVISGGSAYTANAALSVQPASVPEGYTLPGDDEHVDRIIVIAGGATTASARAESASALGLSAAAGSAQPLPRLRTPVLLLDQVEALLARADELQYDMWALADATAGRPLSVLAFFLFQRQGLIRHFGIKPIKLIRLLRAIECGYPNNPYHNATHAADVVRTTHVLAHAACLTAHHLDTVGLLALYFAAIIHDFGHPGLTGDFLVATSHPLALRYNDRSPLENHHASAAFTLMAERPELDAFEVLSREQRTAFRKQVVELVMGTDMKQHFALLSQFTNAVSAQRLKQQHQQQPVLPDPAAGGGGSGVTARGRRREPTATSPTGAVAITIGSSSGAAAAEPDTHRATSTRRDGGGATSTSAGQVPEVVLSGPCAQHHQHHSPAAPKRKPTAAADIYSAPSNIVYGARAAAAAGQQQQPAAVAVETLTRQSMPPAMEAAHTPAGAVVTPAVAAPAPPADEAQRLLALQICLKVADIGHLAGTLPVHKRWLGVLEEEFFRQGDREKAEGLPISPLFDRAKQGVSKSQTGFYEFVALPLVRALTSAFPGAEPLVRCYEANYEYWKAEQQRIQP</sequence>
<evidence type="ECO:0000256" key="4">
    <source>
        <dbReference type="PIRSR" id="PIRSR623088-2"/>
    </source>
</evidence>
<keyword evidence="2" id="KW-0378">Hydrolase</keyword>
<dbReference type="SMART" id="SM00471">
    <property type="entry name" value="HDc"/>
    <property type="match status" value="1"/>
</dbReference>
<feature type="binding site" evidence="4">
    <location>
        <position position="1178"/>
    </location>
    <ligand>
        <name>AMP</name>
        <dbReference type="ChEBI" id="CHEBI:456215"/>
    </ligand>
</feature>
<feature type="region of interest" description="Disordered" evidence="6">
    <location>
        <begin position="912"/>
        <end position="931"/>
    </location>
</feature>
<feature type="region of interest" description="Disordered" evidence="6">
    <location>
        <begin position="806"/>
        <end position="879"/>
    </location>
</feature>
<feature type="compositionally biased region" description="Low complexity" evidence="6">
    <location>
        <begin position="1308"/>
        <end position="1323"/>
    </location>
</feature>
<feature type="compositionally biased region" description="Polar residues" evidence="6">
    <location>
        <begin position="591"/>
        <end position="605"/>
    </location>
</feature>
<dbReference type="InterPro" id="IPR023088">
    <property type="entry name" value="PDEase"/>
</dbReference>
<dbReference type="Proteomes" id="UP000650467">
    <property type="component" value="Unassembled WGS sequence"/>
</dbReference>
<accession>A0A835VZ94</accession>
<feature type="binding site" evidence="5">
    <location>
        <position position="1178"/>
    </location>
    <ligand>
        <name>Zn(2+)</name>
        <dbReference type="ChEBI" id="CHEBI:29105"/>
        <label>2</label>
    </ligand>
</feature>
<feature type="compositionally biased region" description="Basic and acidic residues" evidence="6">
    <location>
        <begin position="1325"/>
        <end position="1337"/>
    </location>
</feature>
<keyword evidence="7" id="KW-1133">Transmembrane helix</keyword>
<feature type="binding site" evidence="4">
    <location>
        <position position="1458"/>
    </location>
    <ligand>
        <name>AMP</name>
        <dbReference type="ChEBI" id="CHEBI:456215"/>
    </ligand>
</feature>
<feature type="compositionally biased region" description="Polar residues" evidence="6">
    <location>
        <begin position="1269"/>
        <end position="1278"/>
    </location>
</feature>
<keyword evidence="10" id="KW-1185">Reference proteome</keyword>
<evidence type="ECO:0000259" key="8">
    <source>
        <dbReference type="PROSITE" id="PS51845"/>
    </source>
</evidence>
<organism evidence="9 10">
    <name type="scientific">Chlamydomonas incerta</name>
    <dbReference type="NCBI Taxonomy" id="51695"/>
    <lineage>
        <taxon>Eukaryota</taxon>
        <taxon>Viridiplantae</taxon>
        <taxon>Chlorophyta</taxon>
        <taxon>core chlorophytes</taxon>
        <taxon>Chlorophyceae</taxon>
        <taxon>CS clade</taxon>
        <taxon>Chlamydomonadales</taxon>
        <taxon>Chlamydomonadaceae</taxon>
        <taxon>Chlamydomonas</taxon>
    </lineage>
</organism>
<keyword evidence="1 5" id="KW-0479">Metal-binding</keyword>
<evidence type="ECO:0000256" key="7">
    <source>
        <dbReference type="SAM" id="Phobius"/>
    </source>
</evidence>
<dbReference type="GO" id="GO:0007165">
    <property type="term" value="P:signal transduction"/>
    <property type="evidence" value="ECO:0007669"/>
    <property type="project" value="InterPro"/>
</dbReference>
<dbReference type="InterPro" id="IPR002073">
    <property type="entry name" value="PDEase_catalytic_dom"/>
</dbReference>
<gene>
    <name evidence="9" type="ORF">HXX76_010004</name>
</gene>
<feature type="transmembrane region" description="Helical" evidence="7">
    <location>
        <begin position="245"/>
        <end position="269"/>
    </location>
</feature>
<evidence type="ECO:0000256" key="3">
    <source>
        <dbReference type="PIRSR" id="PIRSR623088-1"/>
    </source>
</evidence>
<feature type="domain" description="PDEase" evidence="8">
    <location>
        <begin position="1061"/>
        <end position="1552"/>
    </location>
</feature>
<feature type="binding site" evidence="5">
    <location>
        <position position="1140"/>
    </location>
    <ligand>
        <name>Zn(2+)</name>
        <dbReference type="ChEBI" id="CHEBI:29105"/>
        <label>1</label>
    </ligand>
</feature>
<feature type="region of interest" description="Disordered" evidence="6">
    <location>
        <begin position="1269"/>
        <end position="1346"/>
    </location>
</feature>
<dbReference type="Gene3D" id="1.10.1300.10">
    <property type="entry name" value="3'5'-cyclic nucleotide phosphodiesterase, catalytic domain"/>
    <property type="match status" value="2"/>
</dbReference>
<feature type="binding site" evidence="5">
    <location>
        <position position="1177"/>
    </location>
    <ligand>
        <name>Zn(2+)</name>
        <dbReference type="ChEBI" id="CHEBI:29105"/>
        <label>1</label>
    </ligand>
</feature>
<evidence type="ECO:0000256" key="6">
    <source>
        <dbReference type="SAM" id="MobiDB-lite"/>
    </source>
</evidence>
<feature type="region of interest" description="Disordered" evidence="6">
    <location>
        <begin position="713"/>
        <end position="741"/>
    </location>
</feature>
<dbReference type="InterPro" id="IPR003607">
    <property type="entry name" value="HD/PDEase_dom"/>
</dbReference>
<feature type="binding site" evidence="5">
    <location>
        <position position="1178"/>
    </location>
    <ligand>
        <name>Zn(2+)</name>
        <dbReference type="ChEBI" id="CHEBI:29105"/>
        <label>1</label>
    </ligand>
</feature>
<feature type="compositionally biased region" description="Low complexity" evidence="6">
    <location>
        <begin position="727"/>
        <end position="741"/>
    </location>
</feature>
<proteinExistence type="predicted"/>
<dbReference type="GO" id="GO:0046872">
    <property type="term" value="F:metal ion binding"/>
    <property type="evidence" value="ECO:0007669"/>
    <property type="project" value="UniProtKB-KW"/>
</dbReference>
<feature type="binding site" evidence="4">
    <location>
        <begin position="1136"/>
        <end position="1140"/>
    </location>
    <ligand>
        <name>AMP</name>
        <dbReference type="ChEBI" id="CHEBI:456215"/>
    </ligand>
</feature>
<evidence type="ECO:0000313" key="9">
    <source>
        <dbReference type="EMBL" id="KAG2430481.1"/>
    </source>
</evidence>
<feature type="binding site" evidence="5">
    <location>
        <position position="1458"/>
    </location>
    <ligand>
        <name>Zn(2+)</name>
        <dbReference type="ChEBI" id="CHEBI:29105"/>
        <label>1</label>
    </ligand>
</feature>
<feature type="compositionally biased region" description="Polar residues" evidence="6">
    <location>
        <begin position="912"/>
        <end position="921"/>
    </location>
</feature>
<feature type="binding site" evidence="4">
    <location>
        <position position="1509"/>
    </location>
    <ligand>
        <name>AMP</name>
        <dbReference type="ChEBI" id="CHEBI:456215"/>
    </ligand>
</feature>
<feature type="compositionally biased region" description="Low complexity" evidence="6">
    <location>
        <begin position="922"/>
        <end position="931"/>
    </location>
</feature>
<evidence type="ECO:0000313" key="10">
    <source>
        <dbReference type="Proteomes" id="UP000650467"/>
    </source>
</evidence>
<dbReference type="SUPFAM" id="SSF109604">
    <property type="entry name" value="HD-domain/PDEase-like"/>
    <property type="match status" value="1"/>
</dbReference>
<evidence type="ECO:0000256" key="5">
    <source>
        <dbReference type="PIRSR" id="PIRSR623088-3"/>
    </source>
</evidence>
<feature type="compositionally biased region" description="Low complexity" evidence="6">
    <location>
        <begin position="815"/>
        <end position="879"/>
    </location>
</feature>
<evidence type="ECO:0000256" key="1">
    <source>
        <dbReference type="ARBA" id="ARBA00022723"/>
    </source>
</evidence>
<feature type="region of interest" description="Disordered" evidence="6">
    <location>
        <begin position="591"/>
        <end position="625"/>
    </location>
</feature>
<dbReference type="PANTHER" id="PTHR11347">
    <property type="entry name" value="CYCLIC NUCLEOTIDE PHOSPHODIESTERASE"/>
    <property type="match status" value="1"/>
</dbReference>
<dbReference type="Pfam" id="PF00233">
    <property type="entry name" value="PDEase_I"/>
    <property type="match status" value="2"/>
</dbReference>
<dbReference type="PROSITE" id="PS51845">
    <property type="entry name" value="PDEASE_I_2"/>
    <property type="match status" value="1"/>
</dbReference>
<keyword evidence="7" id="KW-0472">Membrane</keyword>
<comment type="caution">
    <text evidence="9">The sequence shown here is derived from an EMBL/GenBank/DDBJ whole genome shotgun (WGS) entry which is preliminary data.</text>
</comment>
<dbReference type="InterPro" id="IPR036971">
    <property type="entry name" value="PDEase_catalytic_dom_sf"/>
</dbReference>
<name>A0A835VZ94_CHLIN</name>
<protein>
    <recommendedName>
        <fullName evidence="8">PDEase domain-containing protein</fullName>
    </recommendedName>
</protein>